<dbReference type="SMART" id="SM00448">
    <property type="entry name" value="REC"/>
    <property type="match status" value="1"/>
</dbReference>
<gene>
    <name evidence="10" type="ORF">ACFSC9_01680</name>
</gene>
<reference evidence="11" key="1">
    <citation type="journal article" date="2019" name="Int. J. Syst. Evol. Microbiol.">
        <title>The Global Catalogue of Microorganisms (GCM) 10K type strain sequencing project: providing services to taxonomists for standard genome sequencing and annotation.</title>
        <authorList>
            <consortium name="The Broad Institute Genomics Platform"/>
            <consortium name="The Broad Institute Genome Sequencing Center for Infectious Disease"/>
            <person name="Wu L."/>
            <person name="Ma J."/>
        </authorList>
    </citation>
    <scope>NUCLEOTIDE SEQUENCE [LARGE SCALE GENOMIC DNA]</scope>
    <source>
        <strain evidence="11">CCUG 54950</strain>
    </source>
</reference>
<organism evidence="10 11">
    <name type="scientific">Paenibacillus wenxiniae</name>
    <dbReference type="NCBI Taxonomy" id="1636843"/>
    <lineage>
        <taxon>Bacteria</taxon>
        <taxon>Bacillati</taxon>
        <taxon>Bacillota</taxon>
        <taxon>Bacilli</taxon>
        <taxon>Bacillales</taxon>
        <taxon>Paenibacillaceae</taxon>
        <taxon>Paenibacillus</taxon>
    </lineage>
</organism>
<proteinExistence type="predicted"/>
<dbReference type="CDD" id="cd17574">
    <property type="entry name" value="REC_OmpR"/>
    <property type="match status" value="1"/>
</dbReference>
<feature type="DNA-binding region" description="OmpR/PhoB-type" evidence="7">
    <location>
        <begin position="132"/>
        <end position="231"/>
    </location>
</feature>
<evidence type="ECO:0000256" key="1">
    <source>
        <dbReference type="ARBA" id="ARBA00022553"/>
    </source>
</evidence>
<dbReference type="Gene3D" id="6.10.250.690">
    <property type="match status" value="1"/>
</dbReference>
<keyword evidence="2" id="KW-0902">Two-component regulatory system</keyword>
<dbReference type="PROSITE" id="PS51755">
    <property type="entry name" value="OMPR_PHOB"/>
    <property type="match status" value="1"/>
</dbReference>
<evidence type="ECO:0000256" key="7">
    <source>
        <dbReference type="PROSITE-ProRule" id="PRU01091"/>
    </source>
</evidence>
<evidence type="ECO:0000313" key="10">
    <source>
        <dbReference type="EMBL" id="MFD1884233.1"/>
    </source>
</evidence>
<dbReference type="InterPro" id="IPR036388">
    <property type="entry name" value="WH-like_DNA-bd_sf"/>
</dbReference>
<dbReference type="Pfam" id="PF00486">
    <property type="entry name" value="Trans_reg_C"/>
    <property type="match status" value="1"/>
</dbReference>
<accession>A0ABW4RDH5</accession>
<evidence type="ECO:0000256" key="4">
    <source>
        <dbReference type="ARBA" id="ARBA00023125"/>
    </source>
</evidence>
<sequence length="231" mass="25906">MKNILIIEDDEAIAAIERDYLEINNFAVQIADNGITGAELALSGRFDLILLDLMLPGEDGFSVCRRLREKLDIPILMVTAKQEDIDKIRGLGLGADDYIVKPFSPNELVARVKSNLAQYARLKGNLEQSARGGNIEIGPFLINIDAHRAYLNGQELELKKKEFELLHFLVINSNIVFSKDALYERIWGLDSIGDSATVAVHINRLRDKIEADPGNPHYIQTVWGAGYRFQL</sequence>
<dbReference type="RefSeq" id="WP_347326901.1">
    <property type="nucleotide sequence ID" value="NZ_JBCGUH010000017.1"/>
</dbReference>
<keyword evidence="1 6" id="KW-0597">Phosphoprotein</keyword>
<dbReference type="PANTHER" id="PTHR48111">
    <property type="entry name" value="REGULATOR OF RPOS"/>
    <property type="match status" value="1"/>
</dbReference>
<dbReference type="InterPro" id="IPR039420">
    <property type="entry name" value="WalR-like"/>
</dbReference>
<evidence type="ECO:0000259" key="9">
    <source>
        <dbReference type="PROSITE" id="PS51755"/>
    </source>
</evidence>
<dbReference type="InterPro" id="IPR016032">
    <property type="entry name" value="Sig_transdc_resp-reg_C-effctor"/>
</dbReference>
<evidence type="ECO:0000256" key="6">
    <source>
        <dbReference type="PROSITE-ProRule" id="PRU00169"/>
    </source>
</evidence>
<comment type="caution">
    <text evidence="10">The sequence shown here is derived from an EMBL/GenBank/DDBJ whole genome shotgun (WGS) entry which is preliminary data.</text>
</comment>
<dbReference type="PANTHER" id="PTHR48111:SF26">
    <property type="entry name" value="STAGE 0 SPORULATION PROTEIN A HOMOLOG"/>
    <property type="match status" value="1"/>
</dbReference>
<feature type="domain" description="OmpR/PhoB-type" evidence="9">
    <location>
        <begin position="132"/>
        <end position="231"/>
    </location>
</feature>
<evidence type="ECO:0000256" key="3">
    <source>
        <dbReference type="ARBA" id="ARBA00023015"/>
    </source>
</evidence>
<dbReference type="Gene3D" id="1.10.10.10">
    <property type="entry name" value="Winged helix-like DNA-binding domain superfamily/Winged helix DNA-binding domain"/>
    <property type="match status" value="1"/>
</dbReference>
<dbReference type="SMART" id="SM00862">
    <property type="entry name" value="Trans_reg_C"/>
    <property type="match status" value="1"/>
</dbReference>
<keyword evidence="5" id="KW-0804">Transcription</keyword>
<dbReference type="InterPro" id="IPR011006">
    <property type="entry name" value="CheY-like_superfamily"/>
</dbReference>
<evidence type="ECO:0000256" key="2">
    <source>
        <dbReference type="ARBA" id="ARBA00023012"/>
    </source>
</evidence>
<dbReference type="SUPFAM" id="SSF46894">
    <property type="entry name" value="C-terminal effector domain of the bipartite response regulators"/>
    <property type="match status" value="1"/>
</dbReference>
<dbReference type="InterPro" id="IPR001789">
    <property type="entry name" value="Sig_transdc_resp-reg_receiver"/>
</dbReference>
<protein>
    <submittedName>
        <fullName evidence="10">Response regulator transcription factor</fullName>
    </submittedName>
</protein>
<evidence type="ECO:0000256" key="5">
    <source>
        <dbReference type="ARBA" id="ARBA00023163"/>
    </source>
</evidence>
<dbReference type="EMBL" id="JBHUEH010000006">
    <property type="protein sequence ID" value="MFD1884233.1"/>
    <property type="molecule type" value="Genomic_DNA"/>
</dbReference>
<dbReference type="PROSITE" id="PS50110">
    <property type="entry name" value="RESPONSE_REGULATORY"/>
    <property type="match status" value="1"/>
</dbReference>
<name>A0ABW4RDH5_9BACL</name>
<dbReference type="SUPFAM" id="SSF52172">
    <property type="entry name" value="CheY-like"/>
    <property type="match status" value="1"/>
</dbReference>
<feature type="domain" description="Response regulatory" evidence="8">
    <location>
        <begin position="3"/>
        <end position="116"/>
    </location>
</feature>
<dbReference type="CDD" id="cd00383">
    <property type="entry name" value="trans_reg_C"/>
    <property type="match status" value="1"/>
</dbReference>
<dbReference type="Pfam" id="PF00072">
    <property type="entry name" value="Response_reg"/>
    <property type="match status" value="1"/>
</dbReference>
<feature type="modified residue" description="4-aspartylphosphate" evidence="6">
    <location>
        <position position="52"/>
    </location>
</feature>
<dbReference type="Proteomes" id="UP001597233">
    <property type="component" value="Unassembled WGS sequence"/>
</dbReference>
<evidence type="ECO:0000313" key="11">
    <source>
        <dbReference type="Proteomes" id="UP001597233"/>
    </source>
</evidence>
<dbReference type="InterPro" id="IPR001867">
    <property type="entry name" value="OmpR/PhoB-type_DNA-bd"/>
</dbReference>
<evidence type="ECO:0000259" key="8">
    <source>
        <dbReference type="PROSITE" id="PS50110"/>
    </source>
</evidence>
<keyword evidence="4 7" id="KW-0238">DNA-binding</keyword>
<dbReference type="Gene3D" id="3.40.50.2300">
    <property type="match status" value="1"/>
</dbReference>
<keyword evidence="11" id="KW-1185">Reference proteome</keyword>
<keyword evidence="3" id="KW-0805">Transcription regulation</keyword>